<feature type="domain" description="GFO/IDH/MocA-like oxidoreductase" evidence="2">
    <location>
        <begin position="130"/>
        <end position="245"/>
    </location>
</feature>
<dbReference type="PANTHER" id="PTHR43377:SF1">
    <property type="entry name" value="BILIVERDIN REDUCTASE A"/>
    <property type="match status" value="1"/>
</dbReference>
<dbReference type="AlphaFoldDB" id="A0A3D9HTF3"/>
<evidence type="ECO:0000259" key="2">
    <source>
        <dbReference type="Pfam" id="PF22725"/>
    </source>
</evidence>
<dbReference type="RefSeq" id="WP_181918176.1">
    <property type="nucleotide sequence ID" value="NZ_QRDZ01000055.1"/>
</dbReference>
<reference evidence="3 4" key="1">
    <citation type="submission" date="2018-07" db="EMBL/GenBank/DDBJ databases">
        <title>Genomic Encyclopedia of Type Strains, Phase III (KMG-III): the genomes of soil and plant-associated and newly described type strains.</title>
        <authorList>
            <person name="Whitman W."/>
        </authorList>
    </citation>
    <scope>NUCLEOTIDE SEQUENCE [LARGE SCALE GENOMIC DNA]</scope>
    <source>
        <strain evidence="3 4">CECT 7287</strain>
    </source>
</reference>
<accession>A0A3D9HTF3</accession>
<dbReference type="EMBL" id="QRDZ01000055">
    <property type="protein sequence ID" value="RED52793.1"/>
    <property type="molecule type" value="Genomic_DNA"/>
</dbReference>
<dbReference type="Proteomes" id="UP000256977">
    <property type="component" value="Unassembled WGS sequence"/>
</dbReference>
<feature type="domain" description="Gfo/Idh/MocA-like oxidoreductase N-terminal" evidence="1">
    <location>
        <begin position="4"/>
        <end position="122"/>
    </location>
</feature>
<dbReference type="Gene3D" id="3.30.360.10">
    <property type="entry name" value="Dihydrodipicolinate Reductase, domain 2"/>
    <property type="match status" value="1"/>
</dbReference>
<comment type="caution">
    <text evidence="3">The sequence shown here is derived from an EMBL/GenBank/DDBJ whole genome shotgun (WGS) entry which is preliminary data.</text>
</comment>
<protein>
    <submittedName>
        <fullName evidence="3">UDP-N-acetylglucosamine 3-dehydrogenase</fullName>
    </submittedName>
</protein>
<dbReference type="Gene3D" id="3.40.50.720">
    <property type="entry name" value="NAD(P)-binding Rossmann-like Domain"/>
    <property type="match status" value="1"/>
</dbReference>
<dbReference type="InterPro" id="IPR000683">
    <property type="entry name" value="Gfo/Idh/MocA-like_OxRdtase_N"/>
</dbReference>
<dbReference type="Pfam" id="PF22725">
    <property type="entry name" value="GFO_IDH_MocA_C3"/>
    <property type="match status" value="1"/>
</dbReference>
<dbReference type="Pfam" id="PF01408">
    <property type="entry name" value="GFO_IDH_MocA"/>
    <property type="match status" value="1"/>
</dbReference>
<keyword evidence="4" id="KW-1185">Reference proteome</keyword>
<proteinExistence type="predicted"/>
<dbReference type="InterPro" id="IPR055170">
    <property type="entry name" value="GFO_IDH_MocA-like_dom"/>
</dbReference>
<evidence type="ECO:0000259" key="1">
    <source>
        <dbReference type="Pfam" id="PF01408"/>
    </source>
</evidence>
<dbReference type="PANTHER" id="PTHR43377">
    <property type="entry name" value="BILIVERDIN REDUCTASE A"/>
    <property type="match status" value="1"/>
</dbReference>
<dbReference type="GO" id="GO:0000166">
    <property type="term" value="F:nucleotide binding"/>
    <property type="evidence" value="ECO:0007669"/>
    <property type="project" value="InterPro"/>
</dbReference>
<organism evidence="3 4">
    <name type="scientific">Cohnella phaseoli</name>
    <dbReference type="NCBI Taxonomy" id="456490"/>
    <lineage>
        <taxon>Bacteria</taxon>
        <taxon>Bacillati</taxon>
        <taxon>Bacillota</taxon>
        <taxon>Bacilli</taxon>
        <taxon>Bacillales</taxon>
        <taxon>Paenibacillaceae</taxon>
        <taxon>Cohnella</taxon>
    </lineage>
</organism>
<dbReference type="SUPFAM" id="SSF55347">
    <property type="entry name" value="Glyceraldehyde-3-phosphate dehydrogenase-like, C-terminal domain"/>
    <property type="match status" value="1"/>
</dbReference>
<dbReference type="InterPro" id="IPR051450">
    <property type="entry name" value="Gfo/Idh/MocA_Oxidoreductases"/>
</dbReference>
<evidence type="ECO:0000313" key="4">
    <source>
        <dbReference type="Proteomes" id="UP000256977"/>
    </source>
</evidence>
<sequence length="333" mass="37183">MEQIRLGIVGLGRFAKQHIECLKQIPEVIIAAVCDIRGETAQAFGDELGCGSYTDVQEMLRAESLDALDVLTPEMNHYEAVMAGLEAGCDVFVEKPLASDLTEAEKMVGTAAERGRLLMVGHVMRFDQRYLQMKNAIARGDIGRVRSIYARRSDKREYFGLYKRSPVVLILGVHDIDQILWIKDELPIEVYAKNSCSPEGEDMVCAMMTFADGTVAMMDSNWMTPRQWPAPQDQYMQIMGDEGVLRVQHPDEAFSLCAEQRYEVPYLYTSRDIYGRLEGPLMSELSHFVDCVRGSAPSSILRPEDALNVIRVTTAILRSCDRGQPVSIGSGSV</sequence>
<dbReference type="SUPFAM" id="SSF51735">
    <property type="entry name" value="NAD(P)-binding Rossmann-fold domains"/>
    <property type="match status" value="1"/>
</dbReference>
<gene>
    <name evidence="3" type="ORF">DFP98_15530</name>
</gene>
<name>A0A3D9HTF3_9BACL</name>
<dbReference type="InterPro" id="IPR036291">
    <property type="entry name" value="NAD(P)-bd_dom_sf"/>
</dbReference>
<evidence type="ECO:0000313" key="3">
    <source>
        <dbReference type="EMBL" id="RED52793.1"/>
    </source>
</evidence>